<sequence length="92" mass="10703">MKDALREEQIGEFLEAFCLFDKDGDEEELKEAFRVFDKDHDGYISPSELRSVMRTIGEKVTDEEVEQMVKEADLDGDGLIDYEEFVRMMLAD</sequence>
<dbReference type="PANTHER" id="PTHR23050">
    <property type="entry name" value="CALCIUM BINDING PROTEIN"/>
    <property type="match status" value="1"/>
</dbReference>
<organism evidence="4">
    <name type="scientific">Glycine soja</name>
    <name type="common">Wild soybean</name>
    <dbReference type="NCBI Taxonomy" id="3848"/>
    <lineage>
        <taxon>Eukaryota</taxon>
        <taxon>Viridiplantae</taxon>
        <taxon>Streptophyta</taxon>
        <taxon>Embryophyta</taxon>
        <taxon>Tracheophyta</taxon>
        <taxon>Spermatophyta</taxon>
        <taxon>Magnoliopsida</taxon>
        <taxon>eudicotyledons</taxon>
        <taxon>Gunneridae</taxon>
        <taxon>Pentapetalae</taxon>
        <taxon>rosids</taxon>
        <taxon>fabids</taxon>
        <taxon>Fabales</taxon>
        <taxon>Fabaceae</taxon>
        <taxon>Papilionoideae</taxon>
        <taxon>50 kb inversion clade</taxon>
        <taxon>NPAAA clade</taxon>
        <taxon>indigoferoid/millettioid clade</taxon>
        <taxon>Phaseoleae</taxon>
        <taxon>Glycine</taxon>
        <taxon>Glycine subgen. Soja</taxon>
    </lineage>
</organism>
<proteinExistence type="predicted"/>
<dbReference type="PROSITE" id="PS00018">
    <property type="entry name" value="EF_HAND_1"/>
    <property type="match status" value="2"/>
</dbReference>
<dbReference type="InterPro" id="IPR050145">
    <property type="entry name" value="Centrin_CML-like"/>
</dbReference>
<dbReference type="InterPro" id="IPR011992">
    <property type="entry name" value="EF-hand-dom_pair"/>
</dbReference>
<keyword evidence="2" id="KW-0106">Calcium</keyword>
<dbReference type="Proteomes" id="UP000053555">
    <property type="component" value="Unassembled WGS sequence"/>
</dbReference>
<dbReference type="EMBL" id="KN660461">
    <property type="protein sequence ID" value="KHN16447.1"/>
    <property type="molecule type" value="Genomic_DNA"/>
</dbReference>
<dbReference type="SUPFAM" id="SSF47473">
    <property type="entry name" value="EF-hand"/>
    <property type="match status" value="1"/>
</dbReference>
<gene>
    <name evidence="4" type="ORF">glysoja_043311</name>
</gene>
<feature type="domain" description="EF-hand" evidence="3">
    <location>
        <begin position="60"/>
        <end position="92"/>
    </location>
</feature>
<accession>A0A0B2Q9G7</accession>
<evidence type="ECO:0000256" key="2">
    <source>
        <dbReference type="ARBA" id="ARBA00022837"/>
    </source>
</evidence>
<feature type="domain" description="EF-hand" evidence="3">
    <location>
        <begin position="24"/>
        <end position="59"/>
    </location>
</feature>
<dbReference type="FunFam" id="1.10.238.10:FF:000001">
    <property type="entry name" value="Calmodulin 1"/>
    <property type="match status" value="1"/>
</dbReference>
<evidence type="ECO:0000313" key="4">
    <source>
        <dbReference type="EMBL" id="KHN16447.1"/>
    </source>
</evidence>
<dbReference type="AlphaFoldDB" id="A0A0B2Q9G7"/>
<dbReference type="InterPro" id="IPR018247">
    <property type="entry name" value="EF_Hand_1_Ca_BS"/>
</dbReference>
<dbReference type="Pfam" id="PF13499">
    <property type="entry name" value="EF-hand_7"/>
    <property type="match status" value="1"/>
</dbReference>
<keyword evidence="1" id="KW-0677">Repeat</keyword>
<evidence type="ECO:0000259" key="3">
    <source>
        <dbReference type="PROSITE" id="PS50222"/>
    </source>
</evidence>
<protein>
    <submittedName>
        <fullName evidence="4">Calmodulin-1</fullName>
    </submittedName>
</protein>
<dbReference type="InterPro" id="IPR002048">
    <property type="entry name" value="EF_hand_dom"/>
</dbReference>
<dbReference type="SMART" id="SM00054">
    <property type="entry name" value="EFh"/>
    <property type="match status" value="2"/>
</dbReference>
<reference evidence="4" key="1">
    <citation type="submission" date="2014-07" db="EMBL/GenBank/DDBJ databases">
        <title>Identification of a novel salt tolerance gene in wild soybean by whole-genome sequencing.</title>
        <authorList>
            <person name="Lam H.-M."/>
            <person name="Qi X."/>
            <person name="Li M.-W."/>
            <person name="Liu X."/>
            <person name="Xie M."/>
            <person name="Ni M."/>
            <person name="Xu X."/>
        </authorList>
    </citation>
    <scope>NUCLEOTIDE SEQUENCE [LARGE SCALE GENOMIC DNA]</scope>
    <source>
        <tissue evidence="4">Root</tissue>
    </source>
</reference>
<dbReference type="PROSITE" id="PS50222">
    <property type="entry name" value="EF_HAND_2"/>
    <property type="match status" value="2"/>
</dbReference>
<name>A0A0B2Q9G7_GLYSO</name>
<dbReference type="Gene3D" id="1.10.238.10">
    <property type="entry name" value="EF-hand"/>
    <property type="match status" value="2"/>
</dbReference>
<dbReference type="GO" id="GO:0005509">
    <property type="term" value="F:calcium ion binding"/>
    <property type="evidence" value="ECO:0007669"/>
    <property type="project" value="InterPro"/>
</dbReference>
<dbReference type="CDD" id="cd00051">
    <property type="entry name" value="EFh"/>
    <property type="match status" value="1"/>
</dbReference>
<evidence type="ECO:0000256" key="1">
    <source>
        <dbReference type="ARBA" id="ARBA00022737"/>
    </source>
</evidence>